<dbReference type="STRING" id="29542.A6070_12750"/>
<dbReference type="OrthoDB" id="5386349at2"/>
<dbReference type="Proteomes" id="UP000182264">
    <property type="component" value="Chromosome"/>
</dbReference>
<gene>
    <name evidence="1" type="ORF">A7E75_04115</name>
</gene>
<dbReference type="AlphaFoldDB" id="A0A1L3GEQ6"/>
<protein>
    <recommendedName>
        <fullName evidence="3">Dicarboxylate transport domain-containing protein</fullName>
    </recommendedName>
</protein>
<dbReference type="RefSeq" id="WP_072286149.1">
    <property type="nucleotide sequence ID" value="NZ_CP015455.1"/>
</dbReference>
<dbReference type="EMBL" id="CP015518">
    <property type="protein sequence ID" value="APG24309.1"/>
    <property type="molecule type" value="Genomic_DNA"/>
</dbReference>
<evidence type="ECO:0000313" key="1">
    <source>
        <dbReference type="EMBL" id="APG24309.1"/>
    </source>
</evidence>
<reference evidence="1 2" key="1">
    <citation type="journal article" date="2017" name="Genome Announc.">
        <title>Complete Genome Sequences of Two Acetylene-Fermenting Pelobacter acetylenicus Strains.</title>
        <authorList>
            <person name="Sutton J.M."/>
            <person name="Baesman S.M."/>
            <person name="Fierst J.L."/>
            <person name="Poret-Peterson A.T."/>
            <person name="Oremland R.S."/>
            <person name="Dunlap D.S."/>
            <person name="Akob D.M."/>
        </authorList>
    </citation>
    <scope>NUCLEOTIDE SEQUENCE [LARGE SCALE GENOMIC DNA]</scope>
    <source>
        <strain evidence="1 2">DSM 3247</strain>
    </source>
</reference>
<keyword evidence="2" id="KW-1185">Reference proteome</keyword>
<dbReference type="KEGG" id="pace:A6070_12750"/>
<proteinExistence type="predicted"/>
<evidence type="ECO:0000313" key="2">
    <source>
        <dbReference type="Proteomes" id="UP000182264"/>
    </source>
</evidence>
<accession>A0A1L3GEQ6</accession>
<name>A0A1L3GEQ6_SYNAC</name>
<evidence type="ECO:0008006" key="3">
    <source>
        <dbReference type="Google" id="ProtNLM"/>
    </source>
</evidence>
<organism evidence="1 2">
    <name type="scientific">Syntrophotalea acetylenica</name>
    <name type="common">Pelobacter acetylenicus</name>
    <dbReference type="NCBI Taxonomy" id="29542"/>
    <lineage>
        <taxon>Bacteria</taxon>
        <taxon>Pseudomonadati</taxon>
        <taxon>Thermodesulfobacteriota</taxon>
        <taxon>Desulfuromonadia</taxon>
        <taxon>Desulfuromonadales</taxon>
        <taxon>Syntrophotaleaceae</taxon>
        <taxon>Syntrophotalea</taxon>
    </lineage>
</organism>
<sequence>MRSLGRKLLLSGGLLLAALCLGLLGWRLLVSDRFLDGIARPCLQRYATSRLQAEVQAERLVWQDGGLNLAGLRVARVDRYRFSLDRLRVIPSLAGLLRRHLPAVEILNPRLEVIPSPASNEVFGIPAEPPLTIGRLTVRGGSLAYLHAGHPLVMQDISFSMHGEAAFAFVLSASLRGRDAIPMESRGTGRWHDGIRLALSVLNWQGRSLLRKPVLLSLPAGRGKGQLQFSVAFGRISRGDVQVWLEALSLALPLPDELDFAVDDVRVCADWRPTGLAARLRLGPGLVRWPKLALPLASLTLDVTKGDGLWRGGGNFVLDPETTGELAFEAGPDGRRGNLTLTVTDPVALQERILGRVPAPVAGAVRLEARGELSGEAPAVFFAVRGGPGKRPRPGALLDVSELTLQGQLARSPRQWRVDAVASLAGGKLATLNGTSDQMQVAAGPVSWSRLRRLLPPARRPAWLQDAQGLTGEATLQRDRRGWTAEALLQADRVATLHGGLRTVVLKGRLLAEDGRLAFSSCHLRGRVVHRQGGEGDLRARFDAVVRPDGGWDARIGDLDFGPLEWMRPDGLAGLTGGRLHLEGRICRADRTSPTEMLLHGRVAVEEALWGAWYGELRDLPLDFRVFAGWDPRLARLELIDLKLDAGSLVVIRGEGQRHKARLSMQGRIQIDDLNTAWNGNGRVLLRELRPVLADLDLHGGAEVRFALDGEPGQWRLAGTCRLRDLSADWPRARLSAQGVRGLIPLDLALPAGRLRDVPLRRARLDIDRLAWGPVRLTEATVPLAVSTNRMLLSAPLELNLGGGKVGIRQLQAGYAESGPQLLSEIRMESIDLQTLTADLGMVPMEGEVNADLGRISYVGGVLRSDGEVLLKAFDGELRMRNLQLDPFSLGLPQLQADITFAGIDLYRLTRTFAFGAVNGVVDGRLDGLRLYGTTPSHFTGQLQTRLDGRRNISVKALNNLSILSQGGLSAALSRGVYRFIDFYRYRRIGVRCELAEDVFTLRGVARPGSERYLVDGGLLPPKIDILAPAQPISFREMLRRLQRLDRAGRGGD</sequence>